<dbReference type="AlphaFoldDB" id="A0A0F9JEQ0"/>
<gene>
    <name evidence="1" type="ORF">LCGC14_1833970</name>
</gene>
<name>A0A0F9JEQ0_9ZZZZ</name>
<sequence length="131" mass="14541">MGFEVSASGEERIKLVAEKGGVEYALFHVLRQPTASELRTYSKKRSEVTVLRRGKVSMKSSPAEIDEWLWNQVAVNVEGYTIDGVALDSSRADWKDRVPLLHKVEAVTALSDVAVDDEEPVKNSHQPSTES</sequence>
<organism evidence="1">
    <name type="scientific">marine sediment metagenome</name>
    <dbReference type="NCBI Taxonomy" id="412755"/>
    <lineage>
        <taxon>unclassified sequences</taxon>
        <taxon>metagenomes</taxon>
        <taxon>ecological metagenomes</taxon>
    </lineage>
</organism>
<protein>
    <submittedName>
        <fullName evidence="1">Uncharacterized protein</fullName>
    </submittedName>
</protein>
<reference evidence="1" key="1">
    <citation type="journal article" date="2015" name="Nature">
        <title>Complex archaea that bridge the gap between prokaryotes and eukaryotes.</title>
        <authorList>
            <person name="Spang A."/>
            <person name="Saw J.H."/>
            <person name="Jorgensen S.L."/>
            <person name="Zaremba-Niedzwiedzka K."/>
            <person name="Martijn J."/>
            <person name="Lind A.E."/>
            <person name="van Eijk R."/>
            <person name="Schleper C."/>
            <person name="Guy L."/>
            <person name="Ettema T.J."/>
        </authorList>
    </citation>
    <scope>NUCLEOTIDE SEQUENCE</scope>
</reference>
<accession>A0A0F9JEQ0</accession>
<dbReference type="EMBL" id="LAZR01018156">
    <property type="protein sequence ID" value="KKL97492.1"/>
    <property type="molecule type" value="Genomic_DNA"/>
</dbReference>
<evidence type="ECO:0000313" key="1">
    <source>
        <dbReference type="EMBL" id="KKL97492.1"/>
    </source>
</evidence>
<proteinExistence type="predicted"/>
<comment type="caution">
    <text evidence="1">The sequence shown here is derived from an EMBL/GenBank/DDBJ whole genome shotgun (WGS) entry which is preliminary data.</text>
</comment>